<dbReference type="GO" id="GO:0016020">
    <property type="term" value="C:membrane"/>
    <property type="evidence" value="ECO:0007669"/>
    <property type="project" value="UniProtKB-SubCell"/>
</dbReference>
<evidence type="ECO:0000256" key="7">
    <source>
        <dbReference type="ARBA" id="ARBA00023010"/>
    </source>
</evidence>
<evidence type="ECO:0000256" key="5">
    <source>
        <dbReference type="ARBA" id="ARBA00022927"/>
    </source>
</evidence>
<dbReference type="GO" id="GO:0006886">
    <property type="term" value="P:intracellular protein transport"/>
    <property type="evidence" value="ECO:0007669"/>
    <property type="project" value="InterPro"/>
</dbReference>
<dbReference type="Proteomes" id="UP001159364">
    <property type="component" value="Linkage Group LG05"/>
</dbReference>
<dbReference type="PANTHER" id="PTHR37247">
    <property type="entry name" value="TRANSMEMBRANE PROTEIN"/>
    <property type="match status" value="1"/>
</dbReference>
<name>A0AAV8TE58_9ROSI</name>
<evidence type="ECO:0000256" key="1">
    <source>
        <dbReference type="ARBA" id="ARBA00004370"/>
    </source>
</evidence>
<dbReference type="EMBL" id="JAIWQS010000005">
    <property type="protein sequence ID" value="KAJ8765157.1"/>
    <property type="molecule type" value="Genomic_DNA"/>
</dbReference>
<keyword evidence="8 9" id="KW-0472">Membrane</keyword>
<accession>A0AAV8TE58</accession>
<organism evidence="10 11">
    <name type="scientific">Erythroxylum novogranatense</name>
    <dbReference type="NCBI Taxonomy" id="1862640"/>
    <lineage>
        <taxon>Eukaryota</taxon>
        <taxon>Viridiplantae</taxon>
        <taxon>Streptophyta</taxon>
        <taxon>Embryophyta</taxon>
        <taxon>Tracheophyta</taxon>
        <taxon>Spermatophyta</taxon>
        <taxon>Magnoliopsida</taxon>
        <taxon>eudicotyledons</taxon>
        <taxon>Gunneridae</taxon>
        <taxon>Pentapetalae</taxon>
        <taxon>rosids</taxon>
        <taxon>fabids</taxon>
        <taxon>Malpighiales</taxon>
        <taxon>Erythroxylaceae</taxon>
        <taxon>Erythroxylum</taxon>
    </lineage>
</organism>
<dbReference type="GO" id="GO:0006605">
    <property type="term" value="P:protein targeting"/>
    <property type="evidence" value="ECO:0007669"/>
    <property type="project" value="InterPro"/>
</dbReference>
<dbReference type="Gene3D" id="1.20.5.1030">
    <property type="entry name" value="Preprotein translocase secy subunit"/>
    <property type="match status" value="1"/>
</dbReference>
<sequence>MALASGLPRSCSVNPYRSKLSLGILRFDHIRFDNSNANHPVSARIPGGRFLCCPVAQSGKEHVLLSVGKSDYQLRYGDDLPQEPFWFSLIKDAIWGLKSLVVFLFEQPGQLKYIEWPSFQSTLKTASLSLILVALFIVILSSVDSVLCYLLALLLRRSP</sequence>
<evidence type="ECO:0000313" key="10">
    <source>
        <dbReference type="EMBL" id="KAJ8765157.1"/>
    </source>
</evidence>
<evidence type="ECO:0000256" key="8">
    <source>
        <dbReference type="ARBA" id="ARBA00023136"/>
    </source>
</evidence>
<comment type="subcellular location">
    <subcellularLocation>
        <location evidence="1">Membrane</location>
    </subcellularLocation>
</comment>
<reference evidence="10 11" key="1">
    <citation type="submission" date="2021-09" db="EMBL/GenBank/DDBJ databases">
        <title>Genomic insights and catalytic innovation underlie evolution of tropane alkaloids biosynthesis.</title>
        <authorList>
            <person name="Wang Y.-J."/>
            <person name="Tian T."/>
            <person name="Huang J.-P."/>
            <person name="Huang S.-X."/>
        </authorList>
    </citation>
    <scope>NUCLEOTIDE SEQUENCE [LARGE SCALE GENOMIC DNA]</scope>
    <source>
        <strain evidence="10">KIB-2018</strain>
        <tissue evidence="10">Leaf</tissue>
    </source>
</reference>
<evidence type="ECO:0000313" key="11">
    <source>
        <dbReference type="Proteomes" id="UP001159364"/>
    </source>
</evidence>
<dbReference type="Pfam" id="PF00584">
    <property type="entry name" value="SecE"/>
    <property type="match status" value="1"/>
</dbReference>
<evidence type="ECO:0000256" key="9">
    <source>
        <dbReference type="SAM" id="Phobius"/>
    </source>
</evidence>
<evidence type="ECO:0000256" key="4">
    <source>
        <dbReference type="ARBA" id="ARBA00022692"/>
    </source>
</evidence>
<keyword evidence="4 9" id="KW-0812">Transmembrane</keyword>
<comment type="similarity">
    <text evidence="2">Belongs to the SecE/SEC61-gamma family.</text>
</comment>
<evidence type="ECO:0000256" key="3">
    <source>
        <dbReference type="ARBA" id="ARBA00022448"/>
    </source>
</evidence>
<dbReference type="AlphaFoldDB" id="A0AAV8TE58"/>
<feature type="transmembrane region" description="Helical" evidence="9">
    <location>
        <begin position="125"/>
        <end position="155"/>
    </location>
</feature>
<evidence type="ECO:0000256" key="6">
    <source>
        <dbReference type="ARBA" id="ARBA00022989"/>
    </source>
</evidence>
<keyword evidence="7" id="KW-0811">Translocation</keyword>
<dbReference type="InterPro" id="IPR001901">
    <property type="entry name" value="Translocase_SecE/Sec61-g"/>
</dbReference>
<keyword evidence="3" id="KW-0813">Transport</keyword>
<dbReference type="PANTHER" id="PTHR37247:SF1">
    <property type="entry name" value="TRANSMEMBRANE PROTEIN"/>
    <property type="match status" value="1"/>
</dbReference>
<keyword evidence="5" id="KW-0653">Protein transport</keyword>
<dbReference type="InterPro" id="IPR038379">
    <property type="entry name" value="SecE_sf"/>
</dbReference>
<comment type="caution">
    <text evidence="10">The sequence shown here is derived from an EMBL/GenBank/DDBJ whole genome shotgun (WGS) entry which is preliminary data.</text>
</comment>
<keyword evidence="11" id="KW-1185">Reference proteome</keyword>
<evidence type="ECO:0000256" key="2">
    <source>
        <dbReference type="ARBA" id="ARBA00008274"/>
    </source>
</evidence>
<keyword evidence="6 9" id="KW-1133">Transmembrane helix</keyword>
<gene>
    <name evidence="10" type="ORF">K2173_010648</name>
</gene>
<proteinExistence type="inferred from homology"/>
<protein>
    <submittedName>
        <fullName evidence="10">Uncharacterized protein</fullName>
    </submittedName>
</protein>